<dbReference type="PANTHER" id="PTHR30537:SF26">
    <property type="entry name" value="GLYCINE CLEAVAGE SYSTEM TRANSCRIPTIONAL ACTIVATOR"/>
    <property type="match status" value="1"/>
</dbReference>
<keyword evidence="2" id="KW-0805">Transcription regulation</keyword>
<proteinExistence type="inferred from homology"/>
<dbReference type="InterPro" id="IPR000847">
    <property type="entry name" value="LysR_HTH_N"/>
</dbReference>
<dbReference type="AlphaFoldDB" id="A0A931I4N4"/>
<dbReference type="Pfam" id="PF03466">
    <property type="entry name" value="LysR_substrate"/>
    <property type="match status" value="1"/>
</dbReference>
<keyword evidence="4" id="KW-0804">Transcription</keyword>
<dbReference type="Proteomes" id="UP000631694">
    <property type="component" value="Unassembled WGS sequence"/>
</dbReference>
<protein>
    <submittedName>
        <fullName evidence="6">Transcriptional regulator GcvA</fullName>
    </submittedName>
</protein>
<dbReference type="Gene3D" id="3.40.190.10">
    <property type="entry name" value="Periplasmic binding protein-like II"/>
    <property type="match status" value="2"/>
</dbReference>
<dbReference type="RefSeq" id="WP_197312919.1">
    <property type="nucleotide sequence ID" value="NZ_JADZLT010000056.1"/>
</dbReference>
<keyword evidence="7" id="KW-1185">Reference proteome</keyword>
<dbReference type="PROSITE" id="PS50931">
    <property type="entry name" value="HTH_LYSR"/>
    <property type="match status" value="1"/>
</dbReference>
<dbReference type="NCBIfam" id="NF008352">
    <property type="entry name" value="PRK11139.1"/>
    <property type="match status" value="1"/>
</dbReference>
<dbReference type="PRINTS" id="PR00039">
    <property type="entry name" value="HTHLYSR"/>
</dbReference>
<gene>
    <name evidence="6" type="primary">gcvA</name>
    <name evidence="6" type="ORF">I5731_18650</name>
</gene>
<dbReference type="Pfam" id="PF00126">
    <property type="entry name" value="HTH_1"/>
    <property type="match status" value="1"/>
</dbReference>
<evidence type="ECO:0000259" key="5">
    <source>
        <dbReference type="PROSITE" id="PS50931"/>
    </source>
</evidence>
<name>A0A931I4N4_9HYPH</name>
<dbReference type="SUPFAM" id="SSF46785">
    <property type="entry name" value="Winged helix' DNA-binding domain"/>
    <property type="match status" value="1"/>
</dbReference>
<dbReference type="InterPro" id="IPR058163">
    <property type="entry name" value="LysR-type_TF_proteobact-type"/>
</dbReference>
<dbReference type="FunFam" id="1.10.10.10:FF:000001">
    <property type="entry name" value="LysR family transcriptional regulator"/>
    <property type="match status" value="1"/>
</dbReference>
<comment type="similarity">
    <text evidence="1">Belongs to the LysR transcriptional regulatory family.</text>
</comment>
<dbReference type="EMBL" id="JADZLT010000056">
    <property type="protein sequence ID" value="MBH0239847.1"/>
    <property type="molecule type" value="Genomic_DNA"/>
</dbReference>
<accession>A0A931I4N4</accession>
<dbReference type="PANTHER" id="PTHR30537">
    <property type="entry name" value="HTH-TYPE TRANSCRIPTIONAL REGULATOR"/>
    <property type="match status" value="1"/>
</dbReference>
<dbReference type="InterPro" id="IPR036388">
    <property type="entry name" value="WH-like_DNA-bd_sf"/>
</dbReference>
<evidence type="ECO:0000256" key="4">
    <source>
        <dbReference type="ARBA" id="ARBA00023163"/>
    </source>
</evidence>
<dbReference type="GO" id="GO:0043565">
    <property type="term" value="F:sequence-specific DNA binding"/>
    <property type="evidence" value="ECO:0007669"/>
    <property type="project" value="TreeGrafter"/>
</dbReference>
<dbReference type="GO" id="GO:0006351">
    <property type="term" value="P:DNA-templated transcription"/>
    <property type="evidence" value="ECO:0007669"/>
    <property type="project" value="TreeGrafter"/>
</dbReference>
<evidence type="ECO:0000256" key="3">
    <source>
        <dbReference type="ARBA" id="ARBA00023125"/>
    </source>
</evidence>
<evidence type="ECO:0000313" key="6">
    <source>
        <dbReference type="EMBL" id="MBH0239847.1"/>
    </source>
</evidence>
<dbReference type="CDD" id="cd08432">
    <property type="entry name" value="PBP2_GcdR_TrpI_HvrB_AmpR_like"/>
    <property type="match status" value="1"/>
</dbReference>
<evidence type="ECO:0000256" key="2">
    <source>
        <dbReference type="ARBA" id="ARBA00023015"/>
    </source>
</evidence>
<dbReference type="InterPro" id="IPR005119">
    <property type="entry name" value="LysR_subst-bd"/>
</dbReference>
<dbReference type="GO" id="GO:0003700">
    <property type="term" value="F:DNA-binding transcription factor activity"/>
    <property type="evidence" value="ECO:0007669"/>
    <property type="project" value="InterPro"/>
</dbReference>
<dbReference type="Gene3D" id="1.10.10.10">
    <property type="entry name" value="Winged helix-like DNA-binding domain superfamily/Winged helix DNA-binding domain"/>
    <property type="match status" value="1"/>
</dbReference>
<organism evidence="6 7">
    <name type="scientific">Methylobrevis albus</name>
    <dbReference type="NCBI Taxonomy" id="2793297"/>
    <lineage>
        <taxon>Bacteria</taxon>
        <taxon>Pseudomonadati</taxon>
        <taxon>Pseudomonadota</taxon>
        <taxon>Alphaproteobacteria</taxon>
        <taxon>Hyphomicrobiales</taxon>
        <taxon>Pleomorphomonadaceae</taxon>
        <taxon>Methylobrevis</taxon>
    </lineage>
</organism>
<keyword evidence="3" id="KW-0238">DNA-binding</keyword>
<dbReference type="SUPFAM" id="SSF53850">
    <property type="entry name" value="Periplasmic binding protein-like II"/>
    <property type="match status" value="1"/>
</dbReference>
<sequence length="306" mass="34334">MLRRNLPPVNSLVIFEAAARHLNFTRAAGEMGLTQAAVSRQIQALEADLGTSLFVRQARGLQLTKDGERLRHAVTMGLEYIATTSADIRRRQRRPRELTVSTSVSFASYWLVARLAKFRGQHPEIDLRLLASAQVSDLTASGIDVAIRYGFGHWLGLSSERLFGNEIWPVCAPRYLEGRPKLRNVSDLLNETLLSLGEFDDNWTTWDSWFRAHDLTNRPVGRTIAYDNYLVLLQAALRGEGIALCGQRLAEDFIVRGDLVRPIEIALSSEKAFYLVYPSTTDLSPAAEAFCAWLRDEAKAEGRRSN</sequence>
<evidence type="ECO:0000313" key="7">
    <source>
        <dbReference type="Proteomes" id="UP000631694"/>
    </source>
</evidence>
<comment type="caution">
    <text evidence="6">The sequence shown here is derived from an EMBL/GenBank/DDBJ whole genome shotgun (WGS) entry which is preliminary data.</text>
</comment>
<reference evidence="6" key="1">
    <citation type="submission" date="2020-12" db="EMBL/GenBank/DDBJ databases">
        <title>Methylobrevis albus sp. nov., isolated from fresh water lack sediment.</title>
        <authorList>
            <person name="Zou Q."/>
        </authorList>
    </citation>
    <scope>NUCLEOTIDE SEQUENCE</scope>
    <source>
        <strain evidence="6">L22</strain>
    </source>
</reference>
<feature type="domain" description="HTH lysR-type" evidence="5">
    <location>
        <begin position="7"/>
        <end position="64"/>
    </location>
</feature>
<dbReference type="InterPro" id="IPR036390">
    <property type="entry name" value="WH_DNA-bd_sf"/>
</dbReference>
<evidence type="ECO:0000256" key="1">
    <source>
        <dbReference type="ARBA" id="ARBA00009437"/>
    </source>
</evidence>